<name>A0A6I1MQN3_9CLOT</name>
<evidence type="ECO:0000313" key="1">
    <source>
        <dbReference type="EMBL" id="MPQ45113.1"/>
    </source>
</evidence>
<dbReference type="EMBL" id="WHJC01000445">
    <property type="protein sequence ID" value="MPQ45113.1"/>
    <property type="molecule type" value="Genomic_DNA"/>
</dbReference>
<gene>
    <name evidence="1" type="ORF">GBZ86_15420</name>
</gene>
<keyword evidence="2" id="KW-1185">Reference proteome</keyword>
<sequence>MINILLEVNKKGVLIFRANIDKIHKENLIIKRCLFESKIIKSNRKYPYNIPMKFLLPIINNFHKKYIYFDENSISEFLEFSDEYDDKYYYSYKANASYMKKWREEFCPKIYKVIIDKNKISINKNIIFERFI</sequence>
<dbReference type="RefSeq" id="WP_152892133.1">
    <property type="nucleotide sequence ID" value="NZ_WHJC01000445.1"/>
</dbReference>
<dbReference type="OrthoDB" id="1904586at2"/>
<dbReference type="AlphaFoldDB" id="A0A6I1MQN3"/>
<proteinExistence type="predicted"/>
<organism evidence="1 2">
    <name type="scientific">Clostridium tarantellae</name>
    <dbReference type="NCBI Taxonomy" id="39493"/>
    <lineage>
        <taxon>Bacteria</taxon>
        <taxon>Bacillati</taxon>
        <taxon>Bacillota</taxon>
        <taxon>Clostridia</taxon>
        <taxon>Eubacteriales</taxon>
        <taxon>Clostridiaceae</taxon>
        <taxon>Clostridium</taxon>
    </lineage>
</organism>
<accession>A0A6I1MQN3</accession>
<protein>
    <submittedName>
        <fullName evidence="1">Uncharacterized protein</fullName>
    </submittedName>
</protein>
<comment type="caution">
    <text evidence="1">The sequence shown here is derived from an EMBL/GenBank/DDBJ whole genome shotgun (WGS) entry which is preliminary data.</text>
</comment>
<evidence type="ECO:0000313" key="2">
    <source>
        <dbReference type="Proteomes" id="UP000430345"/>
    </source>
</evidence>
<reference evidence="1 2" key="1">
    <citation type="submission" date="2019-10" db="EMBL/GenBank/DDBJ databases">
        <title>The Genome Sequence of Clostridium tarantellae Isolated from Fish Brain.</title>
        <authorList>
            <person name="Bano L."/>
            <person name="Kiel M."/>
            <person name="Sales G."/>
            <person name="Doxey A.C."/>
            <person name="Mansfield M.J."/>
            <person name="Schiavone M."/>
            <person name="Rossetto O."/>
            <person name="Pirazzini M."/>
            <person name="Dobrindt U."/>
            <person name="Montecucco C."/>
        </authorList>
    </citation>
    <scope>NUCLEOTIDE SEQUENCE [LARGE SCALE GENOMIC DNA]</scope>
    <source>
        <strain evidence="1 2">DSM 3997</strain>
    </source>
</reference>
<dbReference type="Proteomes" id="UP000430345">
    <property type="component" value="Unassembled WGS sequence"/>
</dbReference>